<dbReference type="PROSITE" id="PS00083">
    <property type="entry name" value="INTRADIOL_DIOXYGENAS"/>
    <property type="match status" value="1"/>
</dbReference>
<evidence type="ECO:0000313" key="5">
    <source>
        <dbReference type="EMBL" id="OBI88577.1"/>
    </source>
</evidence>
<dbReference type="GO" id="GO:0008199">
    <property type="term" value="F:ferric iron binding"/>
    <property type="evidence" value="ECO:0007669"/>
    <property type="project" value="InterPro"/>
</dbReference>
<evidence type="ECO:0000256" key="1">
    <source>
        <dbReference type="ARBA" id="ARBA00007825"/>
    </source>
</evidence>
<dbReference type="SUPFAM" id="SSF49482">
    <property type="entry name" value="Aromatic compound dioxygenase"/>
    <property type="match status" value="1"/>
</dbReference>
<dbReference type="OrthoDB" id="9805815at2"/>
<organism evidence="5 6">
    <name type="scientific">Mycobacterium asiaticum</name>
    <dbReference type="NCBI Taxonomy" id="1790"/>
    <lineage>
        <taxon>Bacteria</taxon>
        <taxon>Bacillati</taxon>
        <taxon>Actinomycetota</taxon>
        <taxon>Actinomycetes</taxon>
        <taxon>Mycobacteriales</taxon>
        <taxon>Mycobacteriaceae</taxon>
        <taxon>Mycobacterium</taxon>
    </lineage>
</organism>
<dbReference type="Pfam" id="PF00775">
    <property type="entry name" value="Dioxygenase_C"/>
    <property type="match status" value="1"/>
</dbReference>
<comment type="similarity">
    <text evidence="1">Belongs to the intradiol ring-cleavage dioxygenase family.</text>
</comment>
<dbReference type="InterPro" id="IPR015889">
    <property type="entry name" value="Intradiol_dOase_core"/>
</dbReference>
<evidence type="ECO:0000259" key="4">
    <source>
        <dbReference type="PROSITE" id="PS00083"/>
    </source>
</evidence>
<protein>
    <submittedName>
        <fullName evidence="5">Protocatechuate 3,4-dioxygenase subunit beta</fullName>
    </submittedName>
</protein>
<dbReference type="InterPro" id="IPR000627">
    <property type="entry name" value="Intradiol_dOase_C"/>
</dbReference>
<dbReference type="PANTHER" id="PTHR33711:SF10">
    <property type="entry name" value="INTRADIOL RING-CLEAVAGE DIOXYGENASES DOMAIN-CONTAINING PROTEIN"/>
    <property type="match status" value="1"/>
</dbReference>
<dbReference type="PANTHER" id="PTHR33711">
    <property type="entry name" value="DIOXYGENASE, PUTATIVE (AFU_ORTHOLOGUE AFUA_2G02910)-RELATED"/>
    <property type="match status" value="1"/>
</dbReference>
<dbReference type="InterPro" id="IPR012785">
    <property type="entry name" value="Protocat_dOase_b"/>
</dbReference>
<dbReference type="InterPro" id="IPR050770">
    <property type="entry name" value="Intradiol_RC_Dioxygenase"/>
</dbReference>
<dbReference type="Gene3D" id="2.60.130.10">
    <property type="entry name" value="Aromatic compound dioxygenase"/>
    <property type="match status" value="1"/>
</dbReference>
<dbReference type="eggNOG" id="COG3485">
    <property type="taxonomic scope" value="Bacteria"/>
</dbReference>
<dbReference type="Pfam" id="PF12391">
    <property type="entry name" value="PCDO_beta_N"/>
    <property type="match status" value="1"/>
</dbReference>
<evidence type="ECO:0000256" key="3">
    <source>
        <dbReference type="ARBA" id="ARBA00023002"/>
    </source>
</evidence>
<accession>A0A1A3CQD1</accession>
<sequence>MARVASRFVEVAPQRIASQGEITAEIDAIAADYSGQGAPTQPLLDYPPYRSSALRHPKNPRIIVDPDELELSAPCFGEQDVDPLDADLTAGHPGEPIGERIIVTGRVADGSGRPVAGQLVEIWQANASGRYHHHRDQHPAPLDPNFVGAGRCLTAPDGCYRFTTIKPGSYPWRNHRNAWRPAHIHFSLFGTAFTQRLVTQMYFPGDPLFGLDPIFNSIVDPVARQRLIATYDHEVTEPEFATGYRWDIVLAGPARTWTETGDAQS</sequence>
<dbReference type="AlphaFoldDB" id="A0A1A3CQD1"/>
<reference evidence="5 6" key="1">
    <citation type="submission" date="2016-06" db="EMBL/GenBank/DDBJ databases">
        <authorList>
            <person name="Kjaerup R.B."/>
            <person name="Dalgaard T.S."/>
            <person name="Juul-Madsen H.R."/>
        </authorList>
    </citation>
    <scope>NUCLEOTIDE SEQUENCE [LARGE SCALE GENOMIC DNA]</scope>
    <source>
        <strain evidence="5 6">1081914.2</strain>
    </source>
</reference>
<dbReference type="InterPro" id="IPR024756">
    <property type="entry name" value="PCDO_beta_N"/>
</dbReference>
<keyword evidence="2 5" id="KW-0223">Dioxygenase</keyword>
<evidence type="ECO:0000256" key="2">
    <source>
        <dbReference type="ARBA" id="ARBA00022964"/>
    </source>
</evidence>
<dbReference type="NCBIfam" id="TIGR02422">
    <property type="entry name" value="protocat_beta"/>
    <property type="match status" value="1"/>
</dbReference>
<gene>
    <name evidence="5" type="ORF">A9X01_15280</name>
</gene>
<comment type="caution">
    <text evidence="5">The sequence shown here is derived from an EMBL/GenBank/DDBJ whole genome shotgun (WGS) entry which is preliminary data.</text>
</comment>
<dbReference type="Proteomes" id="UP000093795">
    <property type="component" value="Unassembled WGS sequence"/>
</dbReference>
<dbReference type="STRING" id="1790.A5645_16360"/>
<proteinExistence type="inferred from homology"/>
<dbReference type="GO" id="GO:0019619">
    <property type="term" value="P:3,4-dihydroxybenzoate catabolic process"/>
    <property type="evidence" value="ECO:0007669"/>
    <property type="project" value="InterPro"/>
</dbReference>
<keyword evidence="3" id="KW-0560">Oxidoreductase</keyword>
<feature type="domain" description="Intradiol ring-cleavage dioxygenases" evidence="4">
    <location>
        <begin position="103"/>
        <end position="131"/>
    </location>
</feature>
<dbReference type="EMBL" id="LZKQ01000071">
    <property type="protein sequence ID" value="OBI88577.1"/>
    <property type="molecule type" value="Genomic_DNA"/>
</dbReference>
<dbReference type="GO" id="GO:0018578">
    <property type="term" value="F:protocatechuate 3,4-dioxygenase activity"/>
    <property type="evidence" value="ECO:0007669"/>
    <property type="project" value="InterPro"/>
</dbReference>
<evidence type="ECO:0000313" key="6">
    <source>
        <dbReference type="Proteomes" id="UP000093795"/>
    </source>
</evidence>
<name>A0A1A3CQD1_MYCAS</name>